<feature type="domain" description="Cytochrome c-type biogenesis protein H TPR" evidence="12">
    <location>
        <begin position="175"/>
        <end position="332"/>
    </location>
</feature>
<evidence type="ECO:0000256" key="2">
    <source>
        <dbReference type="ARBA" id="ARBA00022617"/>
    </source>
</evidence>
<dbReference type="InterPro" id="IPR051263">
    <property type="entry name" value="C-type_cytochrome_biogenesis"/>
</dbReference>
<dbReference type="InterPro" id="IPR056413">
    <property type="entry name" value="TPR_CcmH_CycH"/>
</dbReference>
<dbReference type="Proteomes" id="UP000078410">
    <property type="component" value="Unassembled WGS sequence"/>
</dbReference>
<keyword evidence="5" id="KW-0677">Repeat</keyword>
<evidence type="ECO:0000313" key="14">
    <source>
        <dbReference type="Proteomes" id="UP000078410"/>
    </source>
</evidence>
<keyword evidence="8 10" id="KW-0408">Iron</keyword>
<dbReference type="FunFam" id="1.10.8.640:FF:000001">
    <property type="entry name" value="Cytochrome c-type biogenesis protein"/>
    <property type="match status" value="1"/>
</dbReference>
<dbReference type="AlphaFoldDB" id="A0A1B7INK6"/>
<dbReference type="Pfam" id="PF03918">
    <property type="entry name" value="CcmH"/>
    <property type="match status" value="1"/>
</dbReference>
<dbReference type="Pfam" id="PF23914">
    <property type="entry name" value="TPR_CcmH_CycH"/>
    <property type="match status" value="1"/>
</dbReference>
<evidence type="ECO:0000256" key="9">
    <source>
        <dbReference type="PROSITE-ProRule" id="PRU00339"/>
    </source>
</evidence>
<evidence type="ECO:0000256" key="1">
    <source>
        <dbReference type="ARBA" id="ARBA00010342"/>
    </source>
</evidence>
<keyword evidence="13" id="KW-0456">Lyase</keyword>
<evidence type="ECO:0000256" key="7">
    <source>
        <dbReference type="ARBA" id="ARBA00022803"/>
    </source>
</evidence>
<accession>A0A1B7INK6</accession>
<keyword evidence="4 10" id="KW-0732">Signal</keyword>
<evidence type="ECO:0000256" key="4">
    <source>
        <dbReference type="ARBA" id="ARBA00022729"/>
    </source>
</evidence>
<dbReference type="OrthoDB" id="9776053at2"/>
<organism evidence="13 14">
    <name type="scientific">Buttiauxella brennerae ATCC 51605</name>
    <dbReference type="NCBI Taxonomy" id="1354251"/>
    <lineage>
        <taxon>Bacteria</taxon>
        <taxon>Pseudomonadati</taxon>
        <taxon>Pseudomonadota</taxon>
        <taxon>Gammaproteobacteria</taxon>
        <taxon>Enterobacterales</taxon>
        <taxon>Enterobacteriaceae</taxon>
        <taxon>Buttiauxella</taxon>
    </lineage>
</organism>
<dbReference type="InterPro" id="IPR038297">
    <property type="entry name" value="CcmH/CycL/NrfF/Ccl2_sf"/>
</dbReference>
<dbReference type="Gene3D" id="1.25.40.10">
    <property type="entry name" value="Tetratricopeptide repeat domain"/>
    <property type="match status" value="1"/>
</dbReference>
<dbReference type="Gene3D" id="1.10.8.640">
    <property type="entry name" value="Cytochrome C biogenesis protein"/>
    <property type="match status" value="1"/>
</dbReference>
<dbReference type="InterPro" id="IPR011990">
    <property type="entry name" value="TPR-like_helical_dom_sf"/>
</dbReference>
<dbReference type="EMBL" id="LXER01000020">
    <property type="protein sequence ID" value="OAT31245.1"/>
    <property type="molecule type" value="Genomic_DNA"/>
</dbReference>
<dbReference type="GO" id="GO:0017004">
    <property type="term" value="P:cytochrome complex assembly"/>
    <property type="evidence" value="ECO:0007669"/>
    <property type="project" value="UniProtKB-KW"/>
</dbReference>
<dbReference type="SUPFAM" id="SSF48452">
    <property type="entry name" value="TPR-like"/>
    <property type="match status" value="1"/>
</dbReference>
<evidence type="ECO:0000259" key="12">
    <source>
        <dbReference type="Pfam" id="PF23914"/>
    </source>
</evidence>
<dbReference type="GO" id="GO:0005886">
    <property type="term" value="C:plasma membrane"/>
    <property type="evidence" value="ECO:0007669"/>
    <property type="project" value="TreeGrafter"/>
</dbReference>
<comment type="caution">
    <text evidence="13">The sequence shown here is derived from an EMBL/GenBank/DDBJ whole genome shotgun (WGS) entry which is preliminary data.</text>
</comment>
<feature type="repeat" description="TPR" evidence="9">
    <location>
        <begin position="224"/>
        <end position="257"/>
    </location>
</feature>
<dbReference type="InterPro" id="IPR005616">
    <property type="entry name" value="CcmH/CycL/Ccl2/NrfF_N"/>
</dbReference>
<feature type="transmembrane region" description="Helical" evidence="10">
    <location>
        <begin position="149"/>
        <end position="168"/>
    </location>
</feature>
<dbReference type="GO" id="GO:0046872">
    <property type="term" value="F:metal ion binding"/>
    <property type="evidence" value="ECO:0007669"/>
    <property type="project" value="UniProtKB-KW"/>
</dbReference>
<keyword evidence="10" id="KW-0472">Membrane</keyword>
<dbReference type="InterPro" id="IPR019734">
    <property type="entry name" value="TPR_rpt"/>
</dbReference>
<feature type="chain" id="PRO_5011018480" description="Cytochrome c-type biogenesis protein" evidence="10">
    <location>
        <begin position="20"/>
        <end position="360"/>
    </location>
</feature>
<dbReference type="GO" id="GO:0016829">
    <property type="term" value="F:lyase activity"/>
    <property type="evidence" value="ECO:0007669"/>
    <property type="project" value="UniProtKB-KW"/>
</dbReference>
<name>A0A1B7INK6_9ENTR</name>
<dbReference type="RefSeq" id="WP_064559985.1">
    <property type="nucleotide sequence ID" value="NZ_LXER01000020.1"/>
</dbReference>
<reference evidence="13 14" key="1">
    <citation type="submission" date="2016-04" db="EMBL/GenBank/DDBJ databases">
        <title>ATOL: Assembling a taxonomically balanced genome-scale reconstruction of the evolutionary history of the Enterobacteriaceae.</title>
        <authorList>
            <person name="Plunkett G.III."/>
            <person name="Neeno-Eckwall E.C."/>
            <person name="Glasner J.D."/>
            <person name="Perna N.T."/>
        </authorList>
    </citation>
    <scope>NUCLEOTIDE SEQUENCE [LARGE SCALE GENOMIC DNA]</scope>
    <source>
        <strain evidence="13 14">ATCC 51605</strain>
    </source>
</reference>
<dbReference type="CDD" id="cd16378">
    <property type="entry name" value="CcmH_N"/>
    <property type="match status" value="1"/>
</dbReference>
<keyword evidence="10" id="KW-1133">Transmembrane helix</keyword>
<evidence type="ECO:0000256" key="8">
    <source>
        <dbReference type="ARBA" id="ARBA00023004"/>
    </source>
</evidence>
<evidence type="ECO:0000256" key="10">
    <source>
        <dbReference type="RuleBase" id="RU364112"/>
    </source>
</evidence>
<keyword evidence="14" id="KW-1185">Reference proteome</keyword>
<protein>
    <recommendedName>
        <fullName evidence="10">Cytochrome c-type biogenesis protein</fullName>
    </recommendedName>
</protein>
<comment type="similarity">
    <text evidence="1 10">Belongs to the CcmH/CycL/Ccl2/NrfF family.</text>
</comment>
<dbReference type="PROSITE" id="PS50005">
    <property type="entry name" value="TPR"/>
    <property type="match status" value="1"/>
</dbReference>
<keyword evidence="10" id="KW-0812">Transmembrane</keyword>
<keyword evidence="2 10" id="KW-0349">Heme</keyword>
<evidence type="ECO:0000259" key="11">
    <source>
        <dbReference type="Pfam" id="PF03918"/>
    </source>
</evidence>
<feature type="signal peptide" evidence="10">
    <location>
        <begin position="1"/>
        <end position="19"/>
    </location>
</feature>
<sequence length="360" mass="40596">MKRGWLIIIAFLFSFNVFAAIDTFQFKDEAQEQQFRQLTEQLRCPKCQNNSIADSNAMIASDMRLKVYELMQQGKTKQQIIDYMVERYGNFVTYEPPLTPATIVLWVLPLLFILGGAGVIVMRSRKRRVHFSDEPESAQLQTAARKAHFWFFAPGAVVLIVVSVSVYLKTSDWKQVRAWQNVKSQTPQLLQRALDPQAEPLNMAEMADLGLGLRTRLQQEPGNIEGWMMLGRIGMVLNNASTATQAFEHAYKLSPTNSNVKLGYAEVLTRSGSPQDNQLGGNLLRELLKTDHTNVRVLSLLAFSAFEQQNYREAIGAWQIMLKVLPANDQRRAVVQRSIEQAQVAQAGVDGTSSESVEKQ</sequence>
<evidence type="ECO:0000313" key="13">
    <source>
        <dbReference type="EMBL" id="OAT31245.1"/>
    </source>
</evidence>
<evidence type="ECO:0000256" key="6">
    <source>
        <dbReference type="ARBA" id="ARBA00022748"/>
    </source>
</evidence>
<proteinExistence type="inferred from homology"/>
<comment type="function">
    <text evidence="10">Possible subunit of a heme lyase.</text>
</comment>
<feature type="domain" description="CcmH/CycL/Ccl2/NrfF N-terminal" evidence="11">
    <location>
        <begin position="8"/>
        <end position="137"/>
    </location>
</feature>
<dbReference type="PANTHER" id="PTHR47870">
    <property type="entry name" value="CYTOCHROME C-TYPE BIOGENESIS PROTEIN CCMH"/>
    <property type="match status" value="1"/>
</dbReference>
<dbReference type="PATRIC" id="fig|1354251.4.peg.2656"/>
<dbReference type="PANTHER" id="PTHR47870:SF1">
    <property type="entry name" value="CYTOCHROME C-TYPE BIOGENESIS PROTEIN CCMH"/>
    <property type="match status" value="1"/>
</dbReference>
<evidence type="ECO:0000256" key="5">
    <source>
        <dbReference type="ARBA" id="ARBA00022737"/>
    </source>
</evidence>
<evidence type="ECO:0000256" key="3">
    <source>
        <dbReference type="ARBA" id="ARBA00022723"/>
    </source>
</evidence>
<gene>
    <name evidence="13" type="ORF">M975_2575</name>
</gene>
<keyword evidence="7 9" id="KW-0802">TPR repeat</keyword>
<keyword evidence="6" id="KW-0201">Cytochrome c-type biogenesis</keyword>
<feature type="transmembrane region" description="Helical" evidence="10">
    <location>
        <begin position="103"/>
        <end position="122"/>
    </location>
</feature>
<keyword evidence="3 10" id="KW-0479">Metal-binding</keyword>